<dbReference type="InterPro" id="IPR051425">
    <property type="entry name" value="Formin_Homology"/>
</dbReference>
<protein>
    <submittedName>
        <fullName evidence="6">GBD/FH3 domain-containing protein</fullName>
    </submittedName>
</protein>
<evidence type="ECO:0000256" key="2">
    <source>
        <dbReference type="SAM" id="MobiDB-lite"/>
    </source>
</evidence>
<dbReference type="GO" id="GO:0031267">
    <property type="term" value="F:small GTPase binding"/>
    <property type="evidence" value="ECO:0007669"/>
    <property type="project" value="InterPro"/>
</dbReference>
<dbReference type="GO" id="GO:0030036">
    <property type="term" value="P:actin cytoskeleton organization"/>
    <property type="evidence" value="ECO:0007669"/>
    <property type="project" value="InterPro"/>
</dbReference>
<dbReference type="Gene3D" id="1.25.10.10">
    <property type="entry name" value="Leucine-rich Repeat Variant"/>
    <property type="match status" value="1"/>
</dbReference>
<dbReference type="SMART" id="SM01139">
    <property type="entry name" value="Drf_FH3"/>
    <property type="match status" value="1"/>
</dbReference>
<feature type="region of interest" description="Disordered" evidence="2">
    <location>
        <begin position="534"/>
        <end position="583"/>
    </location>
</feature>
<evidence type="ECO:0000259" key="3">
    <source>
        <dbReference type="PROSITE" id="PS51232"/>
    </source>
</evidence>
<accession>A0A0N4ZWI3</accession>
<evidence type="ECO:0000256" key="1">
    <source>
        <dbReference type="SAM" id="Coils"/>
    </source>
</evidence>
<dbReference type="WBParaSite" id="PTRK_0001301400.1">
    <property type="protein sequence ID" value="PTRK_0001301400.1"/>
    <property type="gene ID" value="PTRK_0001301400"/>
</dbReference>
<dbReference type="SMART" id="SM01140">
    <property type="entry name" value="Drf_GBD"/>
    <property type="match status" value="1"/>
</dbReference>
<dbReference type="InterPro" id="IPR014768">
    <property type="entry name" value="GBD/FH3_dom"/>
</dbReference>
<dbReference type="Pfam" id="PF06367">
    <property type="entry name" value="Drf_FH3"/>
    <property type="match status" value="1"/>
</dbReference>
<keyword evidence="1" id="KW-0175">Coiled coil</keyword>
<evidence type="ECO:0000313" key="5">
    <source>
        <dbReference type="Proteomes" id="UP000038045"/>
    </source>
</evidence>
<dbReference type="GO" id="GO:0003779">
    <property type="term" value="F:actin binding"/>
    <property type="evidence" value="ECO:0007669"/>
    <property type="project" value="InterPro"/>
</dbReference>
<feature type="domain" description="FH2" evidence="4">
    <location>
        <begin position="589"/>
        <end position="1029"/>
    </location>
</feature>
<feature type="compositionally biased region" description="Low complexity" evidence="2">
    <location>
        <begin position="548"/>
        <end position="561"/>
    </location>
</feature>
<evidence type="ECO:0000313" key="6">
    <source>
        <dbReference type="WBParaSite" id="PTRK_0001301400.1"/>
    </source>
</evidence>
<dbReference type="InterPro" id="IPR016024">
    <property type="entry name" value="ARM-type_fold"/>
</dbReference>
<dbReference type="InterPro" id="IPR010473">
    <property type="entry name" value="GTPase-bd"/>
</dbReference>
<feature type="domain" description="GBD/FH3" evidence="3">
    <location>
        <begin position="85"/>
        <end position="463"/>
    </location>
</feature>
<dbReference type="PANTHER" id="PTHR45725:SF1">
    <property type="entry name" value="DISHEVELLED ASSOCIATED ACTIVATOR OF MORPHOGENESIS, ISOFORM D"/>
    <property type="match status" value="1"/>
</dbReference>
<proteinExistence type="predicted"/>
<dbReference type="Pfam" id="PF06371">
    <property type="entry name" value="Drf_GBD"/>
    <property type="match status" value="1"/>
</dbReference>
<dbReference type="AlphaFoldDB" id="A0A0N4ZWI3"/>
<dbReference type="Gene3D" id="1.10.238.150">
    <property type="entry name" value="Formin, FH3 diaphanous domain"/>
    <property type="match status" value="1"/>
</dbReference>
<dbReference type="InterPro" id="IPR011989">
    <property type="entry name" value="ARM-like"/>
</dbReference>
<dbReference type="Gene3D" id="1.20.58.2220">
    <property type="entry name" value="Formin, FH2 domain"/>
    <property type="match status" value="1"/>
</dbReference>
<sequence>MIEELMEKAYSCFTKPSSTTTQQVNNNINNNYDRNNDKVLSSNVLPRLLHSFQLGYTTNEMRDDKKMTTSSLYSNNNTSEILIPTSLPPDGDLDEAFENLLKEIDLSEEKNECLRRQSKEKKWLMIVEQTIRQGKSSKNDSCEYYVDLLSRYILVFPDNNDSMIASQQLEELAICLRTESIRYIENFVSLNGITKLTKLVELSLKKSSRYTTVLPLLQCFRALLNSTIGREAILENESNTLLFIAGAITFPNARCKLLSLSLLSGVCLLSEEGHSGVLKALSKVSTIFGERSRFQRLLDELNKEQEEKRDTDKVRIAVMGLLNALLKSGVSERSLQFRLQLRYEMLMVGLQEVIDKLKNTSNNQSLEDHFELFEMMREEDEIEFGSSLSTTTMSSSDSTFDYESPSMMVDIILQRLDNSVALPYFINILQHLLMLPGDMKNIPIWKLLSLIIQQLMLQANVEDFDYSNYMDNNFKINIDEIMKEMNGQIEYDQLEKKYKELEKQLGAERQKIIDLENRLVDFQEESSLDCFSRISETSSNPSDPCHSPTPTISSNTSSSLSFVKRTAPIPPPLPPPSSFGNIRSKEVNTKKVPKCDTPLKSINWSVISKDKINGTIWENLDDEKMYNQMNLVNLSSFFSSQKFDETNMEDSRMNTITRRLKNDNLISVIESRRAQNCTIMMSKLKMTNKEIKTAVLNMNEKNKIPKDMIEQMLKYVPTVDEIGLLNETVEKYKTPAILASADRFLYEVSTIPRYEERLKCINIIRTFSEKVEELSPSMKVVLQASNLLTTNKKLKILLSIILSIGNYMNQGKHNGNAYGFHTRSLSSISEVKYSTRQDRNLLHYIVGIIEEVSPSVISINKDLNIIYEASRVNETEVQNELKSLENSLMFVINELRIQKQMVEENKGFNNNVSALDIIEEIDENGVITKGGDMSNVNKNDKDKFILCITSFLSTSKSLLRDLQKTHVKFQESLSSCLKYFGEDTKMITGENFFTNISKFLHNFEECKNTINMEREENERIKKSTLIKKSFPKKIGKQNKNHFRRSQERDFEKLLNAIQSGEIFHEELNRLRTSFRESKRSRRLISIS</sequence>
<dbReference type="PROSITE" id="PS51444">
    <property type="entry name" value="FH2"/>
    <property type="match status" value="1"/>
</dbReference>
<dbReference type="InterPro" id="IPR042201">
    <property type="entry name" value="FH2_Formin_sf"/>
</dbReference>
<dbReference type="InterPro" id="IPR010472">
    <property type="entry name" value="FH3_dom"/>
</dbReference>
<dbReference type="SMART" id="SM00498">
    <property type="entry name" value="FH2"/>
    <property type="match status" value="1"/>
</dbReference>
<dbReference type="PROSITE" id="PS51232">
    <property type="entry name" value="GBD_FH3"/>
    <property type="match status" value="1"/>
</dbReference>
<feature type="coiled-coil region" evidence="1">
    <location>
        <begin position="867"/>
        <end position="894"/>
    </location>
</feature>
<dbReference type="Proteomes" id="UP000038045">
    <property type="component" value="Unplaced"/>
</dbReference>
<dbReference type="GO" id="GO:0030838">
    <property type="term" value="P:positive regulation of actin filament polymerization"/>
    <property type="evidence" value="ECO:0007669"/>
    <property type="project" value="TreeGrafter"/>
</dbReference>
<reference evidence="6" key="1">
    <citation type="submission" date="2017-02" db="UniProtKB">
        <authorList>
            <consortium name="WormBaseParasite"/>
        </authorList>
    </citation>
    <scope>IDENTIFICATION</scope>
</reference>
<dbReference type="SUPFAM" id="SSF48371">
    <property type="entry name" value="ARM repeat"/>
    <property type="match status" value="1"/>
</dbReference>
<dbReference type="SUPFAM" id="SSF101447">
    <property type="entry name" value="Formin homology 2 domain (FH2 domain)"/>
    <property type="match status" value="1"/>
</dbReference>
<dbReference type="STRING" id="131310.A0A0N4ZWI3"/>
<dbReference type="Pfam" id="PF02181">
    <property type="entry name" value="FH2"/>
    <property type="match status" value="1"/>
</dbReference>
<dbReference type="InterPro" id="IPR015425">
    <property type="entry name" value="FH2_Formin"/>
</dbReference>
<name>A0A0N4ZWI3_PARTI</name>
<feature type="compositionally biased region" description="Pro residues" evidence="2">
    <location>
        <begin position="568"/>
        <end position="577"/>
    </location>
</feature>
<evidence type="ECO:0000259" key="4">
    <source>
        <dbReference type="PROSITE" id="PS51444"/>
    </source>
</evidence>
<dbReference type="PANTHER" id="PTHR45725">
    <property type="entry name" value="FORMIN HOMOLOGY 2 FAMILY MEMBER"/>
    <property type="match status" value="1"/>
</dbReference>
<keyword evidence="5" id="KW-1185">Reference proteome</keyword>
<organism evidence="5 6">
    <name type="scientific">Parastrongyloides trichosuri</name>
    <name type="common">Possum-specific nematode worm</name>
    <dbReference type="NCBI Taxonomy" id="131310"/>
    <lineage>
        <taxon>Eukaryota</taxon>
        <taxon>Metazoa</taxon>
        <taxon>Ecdysozoa</taxon>
        <taxon>Nematoda</taxon>
        <taxon>Chromadorea</taxon>
        <taxon>Rhabditida</taxon>
        <taxon>Tylenchina</taxon>
        <taxon>Panagrolaimomorpha</taxon>
        <taxon>Strongyloidoidea</taxon>
        <taxon>Strongyloididae</taxon>
        <taxon>Parastrongyloides</taxon>
    </lineage>
</organism>
<feature type="coiled-coil region" evidence="1">
    <location>
        <begin position="484"/>
        <end position="525"/>
    </location>
</feature>